<reference evidence="1 2" key="1">
    <citation type="submission" date="2016-10" db="EMBL/GenBank/DDBJ databases">
        <title>Evaluation of Human, Veterinary and Environmental Mycobacterium chelonae Isolates by Core Genome Phylogenomic Analysis, Targeted Gene Comparison, and Anti-microbial Susceptibility Patterns: A Tale of Mistaken Identities.</title>
        <authorList>
            <person name="Fogelson S.B."/>
            <person name="Camus A.C."/>
            <person name="Lorenz W."/>
            <person name="Vasireddy R."/>
            <person name="Vasireddy S."/>
            <person name="Smith T."/>
            <person name="Brown-Elliott B.A."/>
            <person name="Wallace R.J.Jr."/>
            <person name="Hasan N.A."/>
            <person name="Reischl U."/>
            <person name="Sanchez S."/>
        </authorList>
    </citation>
    <scope>NUCLEOTIDE SEQUENCE [LARGE SCALE GENOMIC DNA]</scope>
    <source>
        <strain evidence="1 2">15515</strain>
    </source>
</reference>
<organism evidence="1 2">
    <name type="scientific">Mycobacteroides chelonae</name>
    <name type="common">Mycobacterium chelonae</name>
    <dbReference type="NCBI Taxonomy" id="1774"/>
    <lineage>
        <taxon>Bacteria</taxon>
        <taxon>Bacillati</taxon>
        <taxon>Actinomycetota</taxon>
        <taxon>Actinomycetes</taxon>
        <taxon>Mycobacteriales</taxon>
        <taxon>Mycobacteriaceae</taxon>
        <taxon>Mycobacteroides</taxon>
    </lineage>
</organism>
<evidence type="ECO:0000313" key="2">
    <source>
        <dbReference type="Proteomes" id="UP000180043"/>
    </source>
</evidence>
<dbReference type="EMBL" id="MLIQ01000014">
    <property type="protein sequence ID" value="OHU57124.1"/>
    <property type="molecule type" value="Genomic_DNA"/>
</dbReference>
<dbReference type="AlphaFoldDB" id="A0A1S1LNV8"/>
<proteinExistence type="predicted"/>
<sequence length="101" mass="10945">MAKQSRPDAEDETVARKQSIVVTIGGAAGDITYGSDCRRLGTPAAAIAHGRTTLRHDNFAIAAIENHRIESVSYMGRHWCDRYRNAVVEQLAKPLLAASAP</sequence>
<name>A0A1S1LNV8_MYCCH</name>
<dbReference type="Proteomes" id="UP000180043">
    <property type="component" value="Unassembled WGS sequence"/>
</dbReference>
<accession>A0A1S1LNV8</accession>
<protein>
    <submittedName>
        <fullName evidence="1">Uncharacterized protein</fullName>
    </submittedName>
</protein>
<evidence type="ECO:0000313" key="1">
    <source>
        <dbReference type="EMBL" id="OHU57124.1"/>
    </source>
</evidence>
<gene>
    <name evidence="1" type="ORF">BKG82_13130</name>
</gene>
<comment type="caution">
    <text evidence="1">The sequence shown here is derived from an EMBL/GenBank/DDBJ whole genome shotgun (WGS) entry which is preliminary data.</text>
</comment>